<keyword evidence="10" id="KW-1185">Reference proteome</keyword>
<feature type="domain" description="DDE Tnp4" evidence="8">
    <location>
        <begin position="218"/>
        <end position="343"/>
    </location>
</feature>
<accession>A0A5E4Q3W4</accession>
<name>A0A5E4Q3W4_9NEOP</name>
<dbReference type="InterPro" id="IPR045249">
    <property type="entry name" value="HARBI1-like"/>
</dbReference>
<keyword evidence="5" id="KW-0479">Metal-binding</keyword>
<comment type="similarity">
    <text evidence="3">Belongs to the HARBI1 family.</text>
</comment>
<dbReference type="GO" id="GO:0004518">
    <property type="term" value="F:nuclease activity"/>
    <property type="evidence" value="ECO:0007669"/>
    <property type="project" value="UniProtKB-KW"/>
</dbReference>
<evidence type="ECO:0000313" key="9">
    <source>
        <dbReference type="EMBL" id="VVC91989.1"/>
    </source>
</evidence>
<sequence>MSLFDTNFVMELFLDDNVSNMNRAVVAAANVFYENYENISYIENIFRKECRSRKNVSLISKNVVFEKRNIRNKKQTYEDFTIKYSDTFYVTKFKMHKKTMQSLLNYLKDFYTNASLSIIPLSIKVHIFIYHLTTDTSLSEVSEYFGISKSSVSYIFHEIATLLSEQRFNFINWPSLEEQHITRVKVNSRCGFPNCVGFIDSSRLKVGSKQNQGNSKIVLLQAVCDENLMFFDIHIGEIGNTHKNKVFKDSQLGHELKNFIEFDNHILGSTEYKLRKNLITPFIPDEPLTNDELRFNEIHRKASTHIGQAFDLLRQRFKKLNNITLNKPEAVKKLITAACVLHNFILLHEGSTNLKEESVNIDEGLTIDRNLVQTAVEKRLFLCNYINFMEESI</sequence>
<dbReference type="EMBL" id="FZQP02001171">
    <property type="protein sequence ID" value="VVC91989.1"/>
    <property type="molecule type" value="Genomic_DNA"/>
</dbReference>
<dbReference type="AlphaFoldDB" id="A0A5E4Q3W4"/>
<comment type="cofactor">
    <cofactor evidence="1">
        <name>a divalent metal cation</name>
        <dbReference type="ChEBI" id="CHEBI:60240"/>
    </cofactor>
</comment>
<evidence type="ECO:0000256" key="3">
    <source>
        <dbReference type="ARBA" id="ARBA00006958"/>
    </source>
</evidence>
<evidence type="ECO:0000256" key="5">
    <source>
        <dbReference type="ARBA" id="ARBA00022723"/>
    </source>
</evidence>
<evidence type="ECO:0000256" key="6">
    <source>
        <dbReference type="ARBA" id="ARBA00022801"/>
    </source>
</evidence>
<proteinExistence type="inferred from homology"/>
<keyword evidence="6" id="KW-0378">Hydrolase</keyword>
<dbReference type="InterPro" id="IPR027806">
    <property type="entry name" value="HARBI1_dom"/>
</dbReference>
<evidence type="ECO:0000256" key="2">
    <source>
        <dbReference type="ARBA" id="ARBA00004123"/>
    </source>
</evidence>
<comment type="subcellular location">
    <subcellularLocation>
        <location evidence="2">Nucleus</location>
    </subcellularLocation>
</comment>
<keyword evidence="4" id="KW-0540">Nuclease</keyword>
<organism evidence="9 10">
    <name type="scientific">Leptidea sinapis</name>
    <dbReference type="NCBI Taxonomy" id="189913"/>
    <lineage>
        <taxon>Eukaryota</taxon>
        <taxon>Metazoa</taxon>
        <taxon>Ecdysozoa</taxon>
        <taxon>Arthropoda</taxon>
        <taxon>Hexapoda</taxon>
        <taxon>Insecta</taxon>
        <taxon>Pterygota</taxon>
        <taxon>Neoptera</taxon>
        <taxon>Endopterygota</taxon>
        <taxon>Lepidoptera</taxon>
        <taxon>Glossata</taxon>
        <taxon>Ditrysia</taxon>
        <taxon>Papilionoidea</taxon>
        <taxon>Pieridae</taxon>
        <taxon>Dismorphiinae</taxon>
        <taxon>Leptidea</taxon>
    </lineage>
</organism>
<evidence type="ECO:0000313" key="10">
    <source>
        <dbReference type="Proteomes" id="UP000324832"/>
    </source>
</evidence>
<protein>
    <recommendedName>
        <fullName evidence="8">DDE Tnp4 domain-containing protein</fullName>
    </recommendedName>
</protein>
<gene>
    <name evidence="9" type="ORF">LSINAPIS_LOCUS4527</name>
</gene>
<evidence type="ECO:0000259" key="8">
    <source>
        <dbReference type="Pfam" id="PF13359"/>
    </source>
</evidence>
<dbReference type="GO" id="GO:0046872">
    <property type="term" value="F:metal ion binding"/>
    <property type="evidence" value="ECO:0007669"/>
    <property type="project" value="UniProtKB-KW"/>
</dbReference>
<dbReference type="PANTHER" id="PTHR22930:SF85">
    <property type="entry name" value="GH03217P-RELATED"/>
    <property type="match status" value="1"/>
</dbReference>
<evidence type="ECO:0000256" key="7">
    <source>
        <dbReference type="ARBA" id="ARBA00023242"/>
    </source>
</evidence>
<evidence type="ECO:0000256" key="4">
    <source>
        <dbReference type="ARBA" id="ARBA00022722"/>
    </source>
</evidence>
<dbReference type="Proteomes" id="UP000324832">
    <property type="component" value="Unassembled WGS sequence"/>
</dbReference>
<dbReference type="Pfam" id="PF13359">
    <property type="entry name" value="DDE_Tnp_4"/>
    <property type="match status" value="1"/>
</dbReference>
<evidence type="ECO:0000256" key="1">
    <source>
        <dbReference type="ARBA" id="ARBA00001968"/>
    </source>
</evidence>
<dbReference type="PANTHER" id="PTHR22930">
    <property type="match status" value="1"/>
</dbReference>
<reference evidence="9 10" key="1">
    <citation type="submission" date="2017-07" db="EMBL/GenBank/DDBJ databases">
        <authorList>
            <person name="Talla V."/>
            <person name="Backstrom N."/>
        </authorList>
    </citation>
    <scope>NUCLEOTIDE SEQUENCE [LARGE SCALE GENOMIC DNA]</scope>
</reference>
<keyword evidence="7" id="KW-0539">Nucleus</keyword>
<dbReference type="GO" id="GO:0016787">
    <property type="term" value="F:hydrolase activity"/>
    <property type="evidence" value="ECO:0007669"/>
    <property type="project" value="UniProtKB-KW"/>
</dbReference>
<dbReference type="GO" id="GO:0005634">
    <property type="term" value="C:nucleus"/>
    <property type="evidence" value="ECO:0007669"/>
    <property type="project" value="UniProtKB-SubCell"/>
</dbReference>